<dbReference type="EMBL" id="RWGY01000004">
    <property type="protein sequence ID" value="TVU47502.1"/>
    <property type="molecule type" value="Genomic_DNA"/>
</dbReference>
<dbReference type="OrthoDB" id="627403at2759"/>
<reference evidence="2 3" key="1">
    <citation type="journal article" date="2019" name="Sci. Rep.">
        <title>A high-quality genome of Eragrostis curvula grass provides insights into Poaceae evolution and supports new strategies to enhance forage quality.</title>
        <authorList>
            <person name="Carballo J."/>
            <person name="Santos B.A.C.M."/>
            <person name="Zappacosta D."/>
            <person name="Garbus I."/>
            <person name="Selva J.P."/>
            <person name="Gallo C.A."/>
            <person name="Diaz A."/>
            <person name="Albertini E."/>
            <person name="Caccamo M."/>
            <person name="Echenique V."/>
        </authorList>
    </citation>
    <scope>NUCLEOTIDE SEQUENCE [LARGE SCALE GENOMIC DNA]</scope>
    <source>
        <strain evidence="3">cv. Victoria</strain>
        <tissue evidence="2">Leaf</tissue>
    </source>
</reference>
<dbReference type="AlphaFoldDB" id="A0A5J9WFJ6"/>
<evidence type="ECO:0000313" key="2">
    <source>
        <dbReference type="EMBL" id="TVU47502.1"/>
    </source>
</evidence>
<protein>
    <recommendedName>
        <fullName evidence="1">F-box domain-containing protein</fullName>
    </recommendedName>
</protein>
<name>A0A5J9WFJ6_9POAL</name>
<dbReference type="SUPFAM" id="SSF81383">
    <property type="entry name" value="F-box domain"/>
    <property type="match status" value="1"/>
</dbReference>
<keyword evidence="3" id="KW-1185">Reference proteome</keyword>
<dbReference type="Gramene" id="TVU47502">
    <property type="protein sequence ID" value="TVU47502"/>
    <property type="gene ID" value="EJB05_07105"/>
</dbReference>
<proteinExistence type="predicted"/>
<organism evidence="2 3">
    <name type="scientific">Eragrostis curvula</name>
    <name type="common">weeping love grass</name>
    <dbReference type="NCBI Taxonomy" id="38414"/>
    <lineage>
        <taxon>Eukaryota</taxon>
        <taxon>Viridiplantae</taxon>
        <taxon>Streptophyta</taxon>
        <taxon>Embryophyta</taxon>
        <taxon>Tracheophyta</taxon>
        <taxon>Spermatophyta</taxon>
        <taxon>Magnoliopsida</taxon>
        <taxon>Liliopsida</taxon>
        <taxon>Poales</taxon>
        <taxon>Poaceae</taxon>
        <taxon>PACMAD clade</taxon>
        <taxon>Chloridoideae</taxon>
        <taxon>Eragrostideae</taxon>
        <taxon>Eragrostidinae</taxon>
        <taxon>Eragrostis</taxon>
    </lineage>
</organism>
<evidence type="ECO:0000259" key="1">
    <source>
        <dbReference type="PROSITE" id="PS50181"/>
    </source>
</evidence>
<evidence type="ECO:0000313" key="3">
    <source>
        <dbReference type="Proteomes" id="UP000324897"/>
    </source>
</evidence>
<comment type="caution">
    <text evidence="2">The sequence shown here is derived from an EMBL/GenBank/DDBJ whole genome shotgun (WGS) entry which is preliminary data.</text>
</comment>
<dbReference type="Gene3D" id="1.20.1280.50">
    <property type="match status" value="1"/>
</dbReference>
<dbReference type="PANTHER" id="PTHR34591:SF21">
    <property type="entry name" value="F-BOX DOMAIN CONTAINING PROTEIN, EXPRESSED"/>
    <property type="match status" value="1"/>
</dbReference>
<feature type="domain" description="F-box" evidence="1">
    <location>
        <begin position="9"/>
        <end position="56"/>
    </location>
</feature>
<dbReference type="Pfam" id="PF00646">
    <property type="entry name" value="F-box"/>
    <property type="match status" value="1"/>
</dbReference>
<gene>
    <name evidence="2" type="ORF">EJB05_07105</name>
</gene>
<feature type="non-terminal residue" evidence="2">
    <location>
        <position position="1"/>
    </location>
</feature>
<dbReference type="PROSITE" id="PS50181">
    <property type="entry name" value="FBOX"/>
    <property type="match status" value="1"/>
</dbReference>
<dbReference type="SMART" id="SM00256">
    <property type="entry name" value="FBOX"/>
    <property type="match status" value="1"/>
</dbReference>
<sequence length="515" mass="58355">MAEVEEAAAAAALPLPDDALAAILARLPPRTLAASRCVCKAWRAVVDARGLLLPHVLPHELRGIFINFMDYPCPNFFARPSPSYPRICRDLNLNCIIDHCNGLLLCGWRNYCVVNPATRRWDRVPEPRTETAAQDYVPYLVFDPAVSPHYEVFLIPTVPVKPKPVNPNDIPPTQFNLKGVFSDDTLCTEDTEGEEDEECIEEQAEPPPPASVQVGYFPTKRLSLSEKWKLGELLEDTYGSMEWPPSPCILHVFSSSTRRWEERTFVRQGEAMGTVEDMRLDSLHCMSWGPRWRYGVYRQETLYIHCRGGFVMRLSLTTGKYRIIKTPVGIDDKYQKSYVGRSVRGVYFATISGSLQLQVWILNESCGQIGWVLKCHIDLESSALRAAGRLSNYHTIDGPWILMNPYTDNIMLPEGQSEWDSDDDDNTLRYEDVEDGDEEGLRLVDVIGFHPFKEVVFLMVSFGAVAYNLNTSKIQWLGKSLPEDYDTWCKGVHEAFPYTPCMIGELPEKISVVTD</sequence>
<accession>A0A5J9WFJ6</accession>
<dbReference type="Proteomes" id="UP000324897">
    <property type="component" value="Chromosome 5"/>
</dbReference>
<dbReference type="InterPro" id="IPR001810">
    <property type="entry name" value="F-box_dom"/>
</dbReference>
<dbReference type="PANTHER" id="PTHR34591">
    <property type="entry name" value="OS03G0653100 PROTEIN-RELATED"/>
    <property type="match status" value="1"/>
</dbReference>
<dbReference type="InterPro" id="IPR036047">
    <property type="entry name" value="F-box-like_dom_sf"/>
</dbReference>